<dbReference type="SUPFAM" id="SSF103473">
    <property type="entry name" value="MFS general substrate transporter"/>
    <property type="match status" value="1"/>
</dbReference>
<dbReference type="InterPro" id="IPR020846">
    <property type="entry name" value="MFS_dom"/>
</dbReference>
<dbReference type="PANTHER" id="PTHR42910">
    <property type="entry name" value="TRANSPORTER SCO4007-RELATED"/>
    <property type="match status" value="1"/>
</dbReference>
<organism evidence="8 9">
    <name type="scientific">Paenibacillus azoreducens</name>
    <dbReference type="NCBI Taxonomy" id="116718"/>
    <lineage>
        <taxon>Bacteria</taxon>
        <taxon>Bacillati</taxon>
        <taxon>Bacillota</taxon>
        <taxon>Bacilli</taxon>
        <taxon>Bacillales</taxon>
        <taxon>Paenibacillaceae</taxon>
        <taxon>Paenibacillus</taxon>
    </lineage>
</organism>
<accession>A0A920CQ65</accession>
<evidence type="ECO:0000256" key="3">
    <source>
        <dbReference type="ARBA" id="ARBA00022692"/>
    </source>
</evidence>
<dbReference type="InterPro" id="IPR036259">
    <property type="entry name" value="MFS_trans_sf"/>
</dbReference>
<evidence type="ECO:0000313" key="8">
    <source>
        <dbReference type="EMBL" id="GIO45684.1"/>
    </source>
</evidence>
<gene>
    <name evidence="8" type="ORF">J34TS1_04490</name>
</gene>
<sequence>MSFILHLGNSKQLSPALLLLMSVSCGLAIANLYYNQPLLADMGRTFGVDDQHSGIISMLTQVGFAIGMFLFIPLGDIYEKRKLITVLLLAAFLALIFLATAQTLIWLYAASLAVGITTVTPQIIIPLAAEIAAPNERGKAIGSVMSGLLTGILLARTVARPDSRAAD</sequence>
<dbReference type="EMBL" id="BORT01000001">
    <property type="protein sequence ID" value="GIO45684.1"/>
    <property type="molecule type" value="Genomic_DNA"/>
</dbReference>
<evidence type="ECO:0000256" key="5">
    <source>
        <dbReference type="ARBA" id="ARBA00023136"/>
    </source>
</evidence>
<evidence type="ECO:0000256" key="6">
    <source>
        <dbReference type="SAM" id="Phobius"/>
    </source>
</evidence>
<evidence type="ECO:0000256" key="1">
    <source>
        <dbReference type="ARBA" id="ARBA00004651"/>
    </source>
</evidence>
<dbReference type="GO" id="GO:0005886">
    <property type="term" value="C:plasma membrane"/>
    <property type="evidence" value="ECO:0007669"/>
    <property type="project" value="UniProtKB-SubCell"/>
</dbReference>
<dbReference type="PROSITE" id="PS50850">
    <property type="entry name" value="MFS"/>
    <property type="match status" value="1"/>
</dbReference>
<keyword evidence="4 6" id="KW-1133">Transmembrane helix</keyword>
<dbReference type="Gene3D" id="1.20.1250.20">
    <property type="entry name" value="MFS general substrate transporter like domains"/>
    <property type="match status" value="1"/>
</dbReference>
<protein>
    <recommendedName>
        <fullName evidence="7">Major facilitator superfamily (MFS) profile domain-containing protein</fullName>
    </recommendedName>
</protein>
<keyword evidence="2" id="KW-0813">Transport</keyword>
<keyword evidence="9" id="KW-1185">Reference proteome</keyword>
<keyword evidence="5 6" id="KW-0472">Membrane</keyword>
<evidence type="ECO:0000259" key="7">
    <source>
        <dbReference type="PROSITE" id="PS50850"/>
    </source>
</evidence>
<dbReference type="AlphaFoldDB" id="A0A920CQ65"/>
<dbReference type="Proteomes" id="UP000682811">
    <property type="component" value="Unassembled WGS sequence"/>
</dbReference>
<feature type="transmembrane region" description="Helical" evidence="6">
    <location>
        <begin position="54"/>
        <end position="71"/>
    </location>
</feature>
<dbReference type="GO" id="GO:0022857">
    <property type="term" value="F:transmembrane transporter activity"/>
    <property type="evidence" value="ECO:0007669"/>
    <property type="project" value="InterPro"/>
</dbReference>
<feature type="transmembrane region" description="Helical" evidence="6">
    <location>
        <begin position="105"/>
        <end position="128"/>
    </location>
</feature>
<comment type="caution">
    <text evidence="8">The sequence shown here is derived from an EMBL/GenBank/DDBJ whole genome shotgun (WGS) entry which is preliminary data.</text>
</comment>
<dbReference type="Pfam" id="PF07690">
    <property type="entry name" value="MFS_1"/>
    <property type="match status" value="1"/>
</dbReference>
<evidence type="ECO:0000256" key="2">
    <source>
        <dbReference type="ARBA" id="ARBA00022448"/>
    </source>
</evidence>
<dbReference type="PANTHER" id="PTHR42910:SF1">
    <property type="entry name" value="MAJOR FACILITATOR SUPERFAMILY (MFS) PROFILE DOMAIN-CONTAINING PROTEIN"/>
    <property type="match status" value="1"/>
</dbReference>
<keyword evidence="3 6" id="KW-0812">Transmembrane</keyword>
<feature type="transmembrane region" description="Helical" evidence="6">
    <location>
        <begin position="140"/>
        <end position="159"/>
    </location>
</feature>
<evidence type="ECO:0000256" key="4">
    <source>
        <dbReference type="ARBA" id="ARBA00022989"/>
    </source>
</evidence>
<proteinExistence type="predicted"/>
<reference evidence="8 9" key="1">
    <citation type="submission" date="2021-03" db="EMBL/GenBank/DDBJ databases">
        <title>Antimicrobial resistance genes in bacteria isolated from Japanese honey, and their potential for conferring macrolide and lincosamide resistance in the American foulbrood pathogen Paenibacillus larvae.</title>
        <authorList>
            <person name="Okamoto M."/>
            <person name="Kumagai M."/>
            <person name="Kanamori H."/>
            <person name="Takamatsu D."/>
        </authorList>
    </citation>
    <scope>NUCLEOTIDE SEQUENCE [LARGE SCALE GENOMIC DNA]</scope>
    <source>
        <strain evidence="8 9">J34TS1</strain>
    </source>
</reference>
<feature type="transmembrane region" description="Helical" evidence="6">
    <location>
        <begin position="12"/>
        <end position="34"/>
    </location>
</feature>
<evidence type="ECO:0000313" key="9">
    <source>
        <dbReference type="Proteomes" id="UP000682811"/>
    </source>
</evidence>
<name>A0A920CQ65_9BACL</name>
<dbReference type="InterPro" id="IPR011701">
    <property type="entry name" value="MFS"/>
</dbReference>
<comment type="subcellular location">
    <subcellularLocation>
        <location evidence="1">Cell membrane</location>
        <topology evidence="1">Multi-pass membrane protein</topology>
    </subcellularLocation>
</comment>
<feature type="domain" description="Major facilitator superfamily (MFS) profile" evidence="7">
    <location>
        <begin position="14"/>
        <end position="167"/>
    </location>
</feature>
<feature type="transmembrane region" description="Helical" evidence="6">
    <location>
        <begin position="83"/>
        <end position="99"/>
    </location>
</feature>